<sequence length="357" mass="37674">MSILKASIGNVKLLPSWKGVQQTLEERLGSLALNASNLFPLWLVLGATAAVVHPPSLTWFKKEYTTQCLALTMMAMGTTLTIEDFAQVMRRPWLVALGATLQYTIMPLMGFTVSRLLKLPVPYAVGICLVASCPGGVASNVVTFLARADVPLSVAMTTVSTLSAIVATPALTQLLVGHLVPVNAGSLLVSTLQVVLIPIGLGAFLNWSLPKLMARLSPFAPLLASAMTVLVSASIVAQNAAAVRVAGPRLILAVASLHTGGFALGYGVSKLLGVKERQARTNSIEVGMQNSALGAVLATLHFADPLTAVPCAISATMHSLLGSTLAGFWRLIDPEQPSVDRKLAAQQWIQAWRDAHT</sequence>
<reference evidence="7 8" key="1">
    <citation type="journal article" date="2012" name="Genome Biol.">
        <title>The genome of the polar eukaryotic microalga coccomyxa subellipsoidea reveals traits of cold adaptation.</title>
        <authorList>
            <person name="Blanc G."/>
            <person name="Agarkova I."/>
            <person name="Grimwood J."/>
            <person name="Kuo A."/>
            <person name="Brueggeman A."/>
            <person name="Dunigan D."/>
            <person name="Gurnon J."/>
            <person name="Ladunga I."/>
            <person name="Lindquist E."/>
            <person name="Lucas S."/>
            <person name="Pangilinan J."/>
            <person name="Proschold T."/>
            <person name="Salamov A."/>
            <person name="Schmutz J."/>
            <person name="Weeks D."/>
            <person name="Yamada T."/>
            <person name="Claverie J.M."/>
            <person name="Grigoriev I."/>
            <person name="Van Etten J."/>
            <person name="Lomsadze A."/>
            <person name="Borodovsky M."/>
        </authorList>
    </citation>
    <scope>NUCLEOTIDE SEQUENCE [LARGE SCALE GENOMIC DNA]</scope>
    <source>
        <strain evidence="7 8">C-169</strain>
    </source>
</reference>
<dbReference type="RefSeq" id="XP_005648900.1">
    <property type="nucleotide sequence ID" value="XM_005648843.1"/>
</dbReference>
<comment type="similarity">
    <text evidence="2">Belongs to the bile acid:sodium symporter (BASS) (TC 2.A.28) family.</text>
</comment>
<keyword evidence="3 6" id="KW-0812">Transmembrane</keyword>
<organism evidence="7 8">
    <name type="scientific">Coccomyxa subellipsoidea (strain C-169)</name>
    <name type="common">Green microalga</name>
    <dbReference type="NCBI Taxonomy" id="574566"/>
    <lineage>
        <taxon>Eukaryota</taxon>
        <taxon>Viridiplantae</taxon>
        <taxon>Chlorophyta</taxon>
        <taxon>core chlorophytes</taxon>
        <taxon>Trebouxiophyceae</taxon>
        <taxon>Trebouxiophyceae incertae sedis</taxon>
        <taxon>Coccomyxaceae</taxon>
        <taxon>Coccomyxa</taxon>
        <taxon>Coccomyxa subellipsoidea</taxon>
    </lineage>
</organism>
<dbReference type="GO" id="GO:0016020">
    <property type="term" value="C:membrane"/>
    <property type="evidence" value="ECO:0007669"/>
    <property type="project" value="UniProtKB-SubCell"/>
</dbReference>
<dbReference type="InterPro" id="IPR002657">
    <property type="entry name" value="BilAc:Na_symport/Acr3"/>
</dbReference>
<comment type="subcellular location">
    <subcellularLocation>
        <location evidence="1">Membrane</location>
        <topology evidence="1">Multi-pass membrane protein</topology>
    </subcellularLocation>
</comment>
<keyword evidence="8" id="KW-1185">Reference proteome</keyword>
<evidence type="ECO:0000256" key="4">
    <source>
        <dbReference type="ARBA" id="ARBA00022989"/>
    </source>
</evidence>
<keyword evidence="4 6" id="KW-1133">Transmembrane helix</keyword>
<evidence type="ECO:0000313" key="7">
    <source>
        <dbReference type="EMBL" id="EIE24356.1"/>
    </source>
</evidence>
<evidence type="ECO:0000256" key="5">
    <source>
        <dbReference type="ARBA" id="ARBA00023136"/>
    </source>
</evidence>
<dbReference type="GeneID" id="17042354"/>
<dbReference type="PANTHER" id="PTHR10361">
    <property type="entry name" value="SODIUM-BILE ACID COTRANSPORTER"/>
    <property type="match status" value="1"/>
</dbReference>
<evidence type="ECO:0000313" key="8">
    <source>
        <dbReference type="Proteomes" id="UP000007264"/>
    </source>
</evidence>
<feature type="transmembrane region" description="Helical" evidence="6">
    <location>
        <begin position="219"/>
        <end position="238"/>
    </location>
</feature>
<dbReference type="Proteomes" id="UP000007264">
    <property type="component" value="Unassembled WGS sequence"/>
</dbReference>
<dbReference type="GO" id="GO:0009941">
    <property type="term" value="C:chloroplast envelope"/>
    <property type="evidence" value="ECO:0007669"/>
    <property type="project" value="UniProtKB-ARBA"/>
</dbReference>
<name>I0Z137_COCSC</name>
<protein>
    <submittedName>
        <fullName evidence="7">BASS family transporter: sodium ion/bile acid</fullName>
    </submittedName>
</protein>
<dbReference type="PANTHER" id="PTHR10361:SF28">
    <property type="entry name" value="P3 PROTEIN-RELATED"/>
    <property type="match status" value="1"/>
</dbReference>
<dbReference type="EMBL" id="AGSI01000006">
    <property type="protein sequence ID" value="EIE24356.1"/>
    <property type="molecule type" value="Genomic_DNA"/>
</dbReference>
<evidence type="ECO:0000256" key="3">
    <source>
        <dbReference type="ARBA" id="ARBA00022692"/>
    </source>
</evidence>
<keyword evidence="5 6" id="KW-0472">Membrane</keyword>
<feature type="transmembrane region" description="Helical" evidence="6">
    <location>
        <begin position="250"/>
        <end position="268"/>
    </location>
</feature>
<dbReference type="InterPro" id="IPR038770">
    <property type="entry name" value="Na+/solute_symporter_sf"/>
</dbReference>
<comment type="caution">
    <text evidence="7">The sequence shown here is derived from an EMBL/GenBank/DDBJ whole genome shotgun (WGS) entry which is preliminary data.</text>
</comment>
<dbReference type="Pfam" id="PF01758">
    <property type="entry name" value="SBF"/>
    <property type="match status" value="1"/>
</dbReference>
<dbReference type="OrthoDB" id="203097at2759"/>
<dbReference type="AlphaFoldDB" id="I0Z137"/>
<proteinExistence type="inferred from homology"/>
<gene>
    <name evidence="7" type="ORF">COCSUDRAFT_36378</name>
</gene>
<evidence type="ECO:0000256" key="1">
    <source>
        <dbReference type="ARBA" id="ARBA00004141"/>
    </source>
</evidence>
<dbReference type="InterPro" id="IPR004710">
    <property type="entry name" value="Bilac:Na_transpt"/>
</dbReference>
<dbReference type="eggNOG" id="KOG2718">
    <property type="taxonomic scope" value="Eukaryota"/>
</dbReference>
<feature type="transmembrane region" description="Helical" evidence="6">
    <location>
        <begin position="123"/>
        <end position="145"/>
    </location>
</feature>
<feature type="transmembrane region" description="Helical" evidence="6">
    <location>
        <begin position="31"/>
        <end position="52"/>
    </location>
</feature>
<evidence type="ECO:0000256" key="2">
    <source>
        <dbReference type="ARBA" id="ARBA00006528"/>
    </source>
</evidence>
<feature type="transmembrane region" description="Helical" evidence="6">
    <location>
        <begin position="152"/>
        <end position="175"/>
    </location>
</feature>
<feature type="transmembrane region" description="Helical" evidence="6">
    <location>
        <begin position="187"/>
        <end position="207"/>
    </location>
</feature>
<evidence type="ECO:0000256" key="6">
    <source>
        <dbReference type="SAM" id="Phobius"/>
    </source>
</evidence>
<accession>I0Z137</accession>
<dbReference type="Gene3D" id="1.20.1530.20">
    <property type="match status" value="1"/>
</dbReference>
<dbReference type="KEGG" id="csl:COCSUDRAFT_36378"/>
<feature type="transmembrane region" description="Helical" evidence="6">
    <location>
        <begin position="94"/>
        <end position="117"/>
    </location>
</feature>